<dbReference type="RefSeq" id="WP_411915621.1">
    <property type="nucleotide sequence ID" value="NZ_BAAFSF010000002.1"/>
</dbReference>
<dbReference type="InterPro" id="IPR025624">
    <property type="entry name" value="PcfK"/>
</dbReference>
<evidence type="ECO:0000256" key="1">
    <source>
        <dbReference type="SAM" id="MobiDB-lite"/>
    </source>
</evidence>
<name>A0ABQ0E296_9PORP</name>
<evidence type="ECO:0000313" key="3">
    <source>
        <dbReference type="EMBL" id="GAB1251942.1"/>
    </source>
</evidence>
<comment type="caution">
    <text evidence="2">The sequence shown here is derived from an EMBL/GenBank/DDBJ whole genome shotgun (WGS) entry which is preliminary data.</text>
</comment>
<gene>
    <name evidence="2" type="ORF">Tsumi_09090</name>
    <name evidence="3" type="ORF">Tsumi_10480</name>
    <name evidence="4" type="ORF">Tsumi_10630</name>
    <name evidence="5" type="ORF">Tsumi_16060</name>
</gene>
<dbReference type="EMBL" id="BAAFSF010000004">
    <property type="protein sequence ID" value="GAB1251957.1"/>
    <property type="molecule type" value="Genomic_DNA"/>
</dbReference>
<dbReference type="EMBL" id="BAAFSF010000003">
    <property type="protein sequence ID" value="GAB1251942.1"/>
    <property type="molecule type" value="Genomic_DNA"/>
</dbReference>
<accession>A0ABQ0E296</accession>
<evidence type="ECO:0000313" key="2">
    <source>
        <dbReference type="EMBL" id="GAB1251804.1"/>
    </source>
</evidence>
<dbReference type="Pfam" id="PF14058">
    <property type="entry name" value="PcfK"/>
    <property type="match status" value="1"/>
</dbReference>
<dbReference type="EMBL" id="BAAFSF010000004">
    <property type="protein sequence ID" value="GAB1252500.1"/>
    <property type="molecule type" value="Genomic_DNA"/>
</dbReference>
<proteinExistence type="predicted"/>
<sequence>MKGTEQFTRTIAEYLNERAMTDPLFAPNLQKPHKNIEECILYILSEVQRSGCNGFADEEIYSMAVHYYDEDDIEVDKVSGCNVVVNHVVELSEEEKKQARQEAIKQYQQEELVKLQKRNERPKRTERTETTSSIQPQPTLFDTLAL</sequence>
<evidence type="ECO:0000313" key="5">
    <source>
        <dbReference type="EMBL" id="GAB1252500.1"/>
    </source>
</evidence>
<protein>
    <submittedName>
        <fullName evidence="2">PcfK-like family protein</fullName>
    </submittedName>
</protein>
<dbReference type="Proteomes" id="UP001628220">
    <property type="component" value="Unassembled WGS sequence"/>
</dbReference>
<reference evidence="2 6" key="1">
    <citation type="journal article" date="2025" name="Int. J. Syst. Evol. Microbiol.">
        <title>Desulfovibrio falkowii sp. nov., Porphyromonas miyakawae sp. nov., Mediterraneibacter flintii sp. nov. and Owariibacterium komagatae gen. nov., sp. nov., isolated from human faeces.</title>
        <authorList>
            <person name="Hamaguchi T."/>
            <person name="Ohara M."/>
            <person name="Hisatomi A."/>
            <person name="Sekiguchi K."/>
            <person name="Takeda J.I."/>
            <person name="Ueyama J."/>
            <person name="Ito M."/>
            <person name="Nishiwaki H."/>
            <person name="Ogi T."/>
            <person name="Hirayama M."/>
            <person name="Ohkuma M."/>
            <person name="Sakamoto M."/>
            <person name="Ohno K."/>
        </authorList>
    </citation>
    <scope>NUCLEOTIDE SEQUENCE [LARGE SCALE GENOMIC DNA]</scope>
    <source>
        <strain evidence="2 6">13CB11C</strain>
    </source>
</reference>
<dbReference type="EMBL" id="BAAFSF010000002">
    <property type="protein sequence ID" value="GAB1251804.1"/>
    <property type="molecule type" value="Genomic_DNA"/>
</dbReference>
<feature type="region of interest" description="Disordered" evidence="1">
    <location>
        <begin position="114"/>
        <end position="146"/>
    </location>
</feature>
<feature type="compositionally biased region" description="Basic and acidic residues" evidence="1">
    <location>
        <begin position="114"/>
        <end position="129"/>
    </location>
</feature>
<evidence type="ECO:0000313" key="4">
    <source>
        <dbReference type="EMBL" id="GAB1251957.1"/>
    </source>
</evidence>
<evidence type="ECO:0000313" key="6">
    <source>
        <dbReference type="Proteomes" id="UP001628220"/>
    </source>
</evidence>
<organism evidence="2 6">
    <name type="scientific">Porphyromonas miyakawae</name>
    <dbReference type="NCBI Taxonomy" id="3137470"/>
    <lineage>
        <taxon>Bacteria</taxon>
        <taxon>Pseudomonadati</taxon>
        <taxon>Bacteroidota</taxon>
        <taxon>Bacteroidia</taxon>
        <taxon>Bacteroidales</taxon>
        <taxon>Porphyromonadaceae</taxon>
        <taxon>Porphyromonas</taxon>
    </lineage>
</organism>
<keyword evidence="6" id="KW-1185">Reference proteome</keyword>